<dbReference type="EMBL" id="RDSM01000004">
    <property type="protein sequence ID" value="RXH54334.1"/>
    <property type="molecule type" value="Genomic_DNA"/>
</dbReference>
<protein>
    <recommendedName>
        <fullName evidence="2">TadE-like domain-containing protein</fullName>
    </recommendedName>
</protein>
<keyword evidence="1" id="KW-0812">Transmembrane</keyword>
<feature type="transmembrane region" description="Helical" evidence="1">
    <location>
        <begin position="219"/>
        <end position="244"/>
    </location>
</feature>
<keyword evidence="1" id="KW-1133">Transmembrane helix</keyword>
<keyword evidence="4" id="KW-1185">Reference proteome</keyword>
<reference evidence="3 4" key="1">
    <citation type="submission" date="2018-11" db="EMBL/GenBank/DDBJ databases">
        <authorList>
            <person name="Mardanov A.V."/>
            <person name="Ravin N.V."/>
            <person name="Dedysh S.N."/>
        </authorList>
    </citation>
    <scope>NUCLEOTIDE SEQUENCE [LARGE SCALE GENOMIC DNA]</scope>
    <source>
        <strain evidence="3 4">AF10</strain>
    </source>
</reference>
<reference evidence="4" key="2">
    <citation type="submission" date="2019-02" db="EMBL/GenBank/DDBJ databases">
        <title>Granulicella sibirica sp. nov., a psychrotolerant acidobacterium isolated from an organic soil layer in forested tundra, West Siberia.</title>
        <authorList>
            <person name="Oshkin I.Y."/>
            <person name="Kulichevskaya I.S."/>
            <person name="Rijpstra W.I.C."/>
            <person name="Sinninghe Damste J.S."/>
            <person name="Rakitin A.L."/>
            <person name="Ravin N.V."/>
            <person name="Dedysh S.N."/>
        </authorList>
    </citation>
    <scope>NUCLEOTIDE SEQUENCE [LARGE SCALE GENOMIC DNA]</scope>
    <source>
        <strain evidence="4">AF10</strain>
    </source>
</reference>
<feature type="domain" description="TadE-like" evidence="2">
    <location>
        <begin position="211"/>
        <end position="253"/>
    </location>
</feature>
<dbReference type="InterPro" id="IPR012495">
    <property type="entry name" value="TadE-like_dom"/>
</dbReference>
<dbReference type="AlphaFoldDB" id="A0A4V1L530"/>
<evidence type="ECO:0000313" key="3">
    <source>
        <dbReference type="EMBL" id="RXH54334.1"/>
    </source>
</evidence>
<accession>A0A4V1L530</accession>
<gene>
    <name evidence="3" type="ORF">GRAN_4630</name>
</gene>
<organism evidence="3 4">
    <name type="scientific">Granulicella sibirica</name>
    <dbReference type="NCBI Taxonomy" id="2479048"/>
    <lineage>
        <taxon>Bacteria</taxon>
        <taxon>Pseudomonadati</taxon>
        <taxon>Acidobacteriota</taxon>
        <taxon>Terriglobia</taxon>
        <taxon>Terriglobales</taxon>
        <taxon>Acidobacteriaceae</taxon>
        <taxon>Granulicella</taxon>
    </lineage>
</organism>
<keyword evidence="1" id="KW-0472">Membrane</keyword>
<evidence type="ECO:0000313" key="4">
    <source>
        <dbReference type="Proteomes" id="UP000289437"/>
    </source>
</evidence>
<evidence type="ECO:0000256" key="1">
    <source>
        <dbReference type="SAM" id="Phobius"/>
    </source>
</evidence>
<sequence>MQSGRDNTWDLRSEPHRNCPDDATAHPSHWLCDRLRLLLHCRCKHYVCGAECGPVFDPGIRHSGAKRVGDCRAPDHDHLGGRDRIRRYSRASQFVYLDGGSSMHEVLRHDGQSCELRELWCYCLVLHPSCRSGSALLCAATSRCDIHRATPDPYELLQVPTASANAISPSGLDAGTRLVERDAHRIRRLHRLLHRLAETLPITSFGCEEDGAAALETAIGFMLIFTCILGIIECCMMVYTYSVYADAARHGMRYATLHGFDSATCSGPTAGCGDPTASNVISDVTTYAARYAAPASSITVAVLYPDIGGCIAQSRVLVTVSYVYQPLFRFPGTATSFQISSQGRILY</sequence>
<comment type="caution">
    <text evidence="3">The sequence shown here is derived from an EMBL/GenBank/DDBJ whole genome shotgun (WGS) entry which is preliminary data.</text>
</comment>
<proteinExistence type="predicted"/>
<evidence type="ECO:0000259" key="2">
    <source>
        <dbReference type="Pfam" id="PF07811"/>
    </source>
</evidence>
<dbReference type="Pfam" id="PF07811">
    <property type="entry name" value="TadE"/>
    <property type="match status" value="1"/>
</dbReference>
<dbReference type="Proteomes" id="UP000289437">
    <property type="component" value="Unassembled WGS sequence"/>
</dbReference>
<name>A0A4V1L530_9BACT</name>